<organism evidence="12 13">
    <name type="scientific">Cutaneotrichosporon spelunceum</name>
    <dbReference type="NCBI Taxonomy" id="1672016"/>
    <lineage>
        <taxon>Eukaryota</taxon>
        <taxon>Fungi</taxon>
        <taxon>Dikarya</taxon>
        <taxon>Basidiomycota</taxon>
        <taxon>Agaricomycotina</taxon>
        <taxon>Tremellomycetes</taxon>
        <taxon>Trichosporonales</taxon>
        <taxon>Trichosporonaceae</taxon>
        <taxon>Cutaneotrichosporon</taxon>
    </lineage>
</organism>
<name>A0AAD3TXW0_9TREE</name>
<evidence type="ECO:0000256" key="3">
    <source>
        <dbReference type="ARBA" id="ARBA00010306"/>
    </source>
</evidence>
<feature type="compositionally biased region" description="Basic and acidic residues" evidence="9">
    <location>
        <begin position="547"/>
        <end position="559"/>
    </location>
</feature>
<feature type="domain" description="G-patch" evidence="10">
    <location>
        <begin position="896"/>
        <end position="944"/>
    </location>
</feature>
<dbReference type="GO" id="GO:0005737">
    <property type="term" value="C:cytoplasm"/>
    <property type="evidence" value="ECO:0007669"/>
    <property type="project" value="UniProtKB-SubCell"/>
</dbReference>
<feature type="compositionally biased region" description="Gly residues" evidence="9">
    <location>
        <begin position="26"/>
        <end position="53"/>
    </location>
</feature>
<reference evidence="12" key="1">
    <citation type="journal article" date="2023" name="BMC Genomics">
        <title>Chromosome-level genome assemblies of Cutaneotrichosporon spp. (Trichosporonales, Basidiomycota) reveal imbalanced evolution between nucleotide sequences and chromosome synteny.</title>
        <authorList>
            <person name="Kobayashi Y."/>
            <person name="Kayamori A."/>
            <person name="Aoki K."/>
            <person name="Shiwa Y."/>
            <person name="Matsutani M."/>
            <person name="Fujita N."/>
            <person name="Sugita T."/>
            <person name="Iwasaki W."/>
            <person name="Tanaka N."/>
            <person name="Takashima M."/>
        </authorList>
    </citation>
    <scope>NUCLEOTIDE SEQUENCE</scope>
    <source>
        <strain evidence="12">HIS016</strain>
    </source>
</reference>
<feature type="region of interest" description="Disordered" evidence="9">
    <location>
        <begin position="434"/>
        <end position="508"/>
    </location>
</feature>
<evidence type="ECO:0000256" key="6">
    <source>
        <dbReference type="ARBA" id="ARBA00022664"/>
    </source>
</evidence>
<feature type="compositionally biased region" description="Acidic residues" evidence="9">
    <location>
        <begin position="536"/>
        <end position="546"/>
    </location>
</feature>
<evidence type="ECO:0000256" key="5">
    <source>
        <dbReference type="ARBA" id="ARBA00022490"/>
    </source>
</evidence>
<evidence type="ECO:0000256" key="1">
    <source>
        <dbReference type="ARBA" id="ARBA00004123"/>
    </source>
</evidence>
<feature type="region of interest" description="Disordered" evidence="9">
    <location>
        <begin position="536"/>
        <end position="577"/>
    </location>
</feature>
<keyword evidence="8" id="KW-0539">Nucleus</keyword>
<dbReference type="PANTHER" id="PTHR14195">
    <property type="entry name" value="G PATCH DOMAIN CONTAINING PROTEIN 2"/>
    <property type="match status" value="1"/>
</dbReference>
<evidence type="ECO:0000256" key="2">
    <source>
        <dbReference type="ARBA" id="ARBA00004496"/>
    </source>
</evidence>
<dbReference type="EMBL" id="BTCM01000005">
    <property type="protein sequence ID" value="GMK58480.1"/>
    <property type="molecule type" value="Genomic_DNA"/>
</dbReference>
<dbReference type="InterPro" id="IPR036867">
    <property type="entry name" value="R3H_dom_sf"/>
</dbReference>
<dbReference type="Proteomes" id="UP001222932">
    <property type="component" value="Unassembled WGS sequence"/>
</dbReference>
<dbReference type="GO" id="GO:0003676">
    <property type="term" value="F:nucleic acid binding"/>
    <property type="evidence" value="ECO:0007669"/>
    <property type="project" value="UniProtKB-UniRule"/>
</dbReference>
<feature type="compositionally biased region" description="Basic residues" evidence="9">
    <location>
        <begin position="445"/>
        <end position="465"/>
    </location>
</feature>
<sequence length="959" mass="103067">MPRLDFGDFLNLDSPRGRGRARGRGRGGFQGGRGGGAPRGGGGGRGGRGGRGGFDSSRGRGAGRTVRGGHFGADYSAVALDYSKLNTRTYHKFEPSVKPFGPGEGQEQEQREMPRRVRSFAPHGPPSGPGSGSATPITSGIGYHRRGPRTAAREVGGVVTWGGGGAPLFVKAGELFRDGEVDVVKRQGDIFIVEHFPLSDPSAPQMHDLHDDVEVDVVDPATSVKVLSAVAAHRHETGEHDDDVADDEVIERMLSDHIQMLAVDDSHSVAMETAIFVEHEEMIAYSPSGPVEDSHAIVAETAIIVEHEEIVPYSPSAPVGVLGTSTNPPLVDGGEEENVHAMLDDDLFAIDTAGVGGMVEMADDDLFAIDTTGAAPGIQILYNAPTQLPLAPKAPPKPTIEEETIIFQPRIIEDPVASSSRAARPATDFELTRVPVDPRIMMSRKERKKAKKEKRSRNKRARRKIGGGNGDLHLASDGSDLDWGSDGPPKILSAAAGDPVGDEELDPELDDETLARYLAGTERIREDNAAMAYMDSESDEWDDEDMEVTRRELAARPDTDSEDDSDDESTENDFNALADAYSEDEFASDGEAKMFSGVTKWNDSDDDEAVEIDDDNAWFIDSMEAALDGGAMAQSRKERKAVFRAVANGSFDTDFPLAPAKRNKKAPTHLPQELQDQWARDRAKKADKKRERELQRAIALLDPSIGFGRKANKKGKGKAAAARIAHLIPGSAAEVAELFDISDDEADPTKGWGIKYHRSNPLLPPTLGDIDLMIQDFLSDAGRTTLQLPPMDKETRKKVHMLAECYDLKSKSKGKGVGRFPILIKLARSGMDVNAAKRDRLVAAGQLNGGSFYKALYARKSKREGEGKNKFARGTGASVRAREGDLVGEGAEKIGEDNVGHKLLSKMGWSEGVTIGISGGVRGLETPIVAVVKNTKRGLGSYGMGYGPGPSGYSSGAAH</sequence>
<reference evidence="12" key="2">
    <citation type="submission" date="2023-06" db="EMBL/GenBank/DDBJ databases">
        <authorList>
            <person name="Kobayashi Y."/>
            <person name="Kayamori A."/>
            <person name="Aoki K."/>
            <person name="Shiwa Y."/>
            <person name="Fujita N."/>
            <person name="Sugita T."/>
            <person name="Iwasaki W."/>
            <person name="Tanaka N."/>
            <person name="Takashima M."/>
        </authorList>
    </citation>
    <scope>NUCLEOTIDE SEQUENCE</scope>
    <source>
        <strain evidence="12">HIS016</strain>
    </source>
</reference>
<feature type="region of interest" description="Disordered" evidence="9">
    <location>
        <begin position="1"/>
        <end position="70"/>
    </location>
</feature>
<dbReference type="Gene3D" id="3.30.1370.50">
    <property type="entry name" value="R3H-like domain"/>
    <property type="match status" value="1"/>
</dbReference>
<feature type="region of interest" description="Disordered" evidence="9">
    <location>
        <begin position="93"/>
        <end position="138"/>
    </location>
</feature>
<feature type="compositionally biased region" description="Acidic residues" evidence="9">
    <location>
        <begin position="560"/>
        <end position="571"/>
    </location>
</feature>
<comment type="subcellular location">
    <subcellularLocation>
        <location evidence="2">Cytoplasm</location>
    </subcellularLocation>
    <subcellularLocation>
        <location evidence="1">Nucleus</location>
    </subcellularLocation>
</comment>
<evidence type="ECO:0000313" key="13">
    <source>
        <dbReference type="Proteomes" id="UP001222932"/>
    </source>
</evidence>
<dbReference type="SUPFAM" id="SSF82708">
    <property type="entry name" value="R3H domain"/>
    <property type="match status" value="1"/>
</dbReference>
<dbReference type="GO" id="GO:0006397">
    <property type="term" value="P:mRNA processing"/>
    <property type="evidence" value="ECO:0007669"/>
    <property type="project" value="UniProtKB-KW"/>
</dbReference>
<feature type="compositionally biased region" description="Low complexity" evidence="9">
    <location>
        <begin position="476"/>
        <end position="487"/>
    </location>
</feature>
<comment type="caution">
    <text evidence="12">The sequence shown here is derived from an EMBL/GenBank/DDBJ whole genome shotgun (WGS) entry which is preliminary data.</text>
</comment>
<dbReference type="Pfam" id="PF01424">
    <property type="entry name" value="R3H"/>
    <property type="match status" value="1"/>
</dbReference>
<keyword evidence="6" id="KW-0507">mRNA processing</keyword>
<keyword evidence="5" id="KW-0963">Cytoplasm</keyword>
<evidence type="ECO:0000256" key="8">
    <source>
        <dbReference type="ARBA" id="ARBA00023242"/>
    </source>
</evidence>
<dbReference type="PROSITE" id="PS50174">
    <property type="entry name" value="G_PATCH"/>
    <property type="match status" value="1"/>
</dbReference>
<dbReference type="GO" id="GO:0005634">
    <property type="term" value="C:nucleus"/>
    <property type="evidence" value="ECO:0007669"/>
    <property type="project" value="UniProtKB-SubCell"/>
</dbReference>
<dbReference type="InterPro" id="IPR051189">
    <property type="entry name" value="Splicing_assoc_domain"/>
</dbReference>
<dbReference type="SMART" id="SM00443">
    <property type="entry name" value="G_patch"/>
    <property type="match status" value="1"/>
</dbReference>
<evidence type="ECO:0000259" key="11">
    <source>
        <dbReference type="PROSITE" id="PS51061"/>
    </source>
</evidence>
<dbReference type="InterPro" id="IPR034082">
    <property type="entry name" value="R3H_G-patch"/>
</dbReference>
<keyword evidence="7" id="KW-0508">mRNA splicing</keyword>
<dbReference type="CDD" id="cd02646">
    <property type="entry name" value="R3H_G-patch"/>
    <property type="match status" value="1"/>
</dbReference>
<evidence type="ECO:0000313" key="12">
    <source>
        <dbReference type="EMBL" id="GMK58480.1"/>
    </source>
</evidence>
<dbReference type="InterPro" id="IPR001374">
    <property type="entry name" value="R3H_dom"/>
</dbReference>
<keyword evidence="13" id="KW-1185">Reference proteome</keyword>
<dbReference type="InterPro" id="IPR000467">
    <property type="entry name" value="G_patch_dom"/>
</dbReference>
<accession>A0AAD3TXW0</accession>
<comment type="similarity">
    <text evidence="3">Belongs to the SQS1 family.</text>
</comment>
<evidence type="ECO:0000256" key="7">
    <source>
        <dbReference type="ARBA" id="ARBA00023187"/>
    </source>
</evidence>
<dbReference type="AlphaFoldDB" id="A0AAD3TXW0"/>
<gene>
    <name evidence="12" type="primary">SQS1</name>
    <name evidence="12" type="ORF">CspeluHIS016_0505120</name>
</gene>
<evidence type="ECO:0000256" key="4">
    <source>
        <dbReference type="ARBA" id="ARBA00018964"/>
    </source>
</evidence>
<feature type="domain" description="R3H" evidence="11">
    <location>
        <begin position="764"/>
        <end position="827"/>
    </location>
</feature>
<proteinExistence type="inferred from homology"/>
<evidence type="ECO:0000259" key="10">
    <source>
        <dbReference type="PROSITE" id="PS50174"/>
    </source>
</evidence>
<dbReference type="Pfam" id="PF01585">
    <property type="entry name" value="G-patch"/>
    <property type="match status" value="1"/>
</dbReference>
<evidence type="ECO:0000256" key="9">
    <source>
        <dbReference type="SAM" id="MobiDB-lite"/>
    </source>
</evidence>
<dbReference type="GO" id="GO:0008380">
    <property type="term" value="P:RNA splicing"/>
    <property type="evidence" value="ECO:0007669"/>
    <property type="project" value="UniProtKB-KW"/>
</dbReference>
<dbReference type="PROSITE" id="PS51061">
    <property type="entry name" value="R3H"/>
    <property type="match status" value="1"/>
</dbReference>
<protein>
    <recommendedName>
        <fullName evidence="4">Protein SQS1</fullName>
    </recommendedName>
</protein>